<feature type="domain" description="Regulator of nucleoside diphosphate kinase N-terminal" evidence="2">
    <location>
        <begin position="5"/>
        <end position="46"/>
    </location>
</feature>
<dbReference type="Gene3D" id="1.10.286.20">
    <property type="match status" value="1"/>
</dbReference>
<dbReference type="InterPro" id="IPR036953">
    <property type="entry name" value="GreA/GreB_C_sf"/>
</dbReference>
<dbReference type="GO" id="GO:0070063">
    <property type="term" value="F:RNA polymerase binding"/>
    <property type="evidence" value="ECO:0007669"/>
    <property type="project" value="InterPro"/>
</dbReference>
<dbReference type="AlphaFoldDB" id="A0A1L9AYM8"/>
<reference evidence="3 4" key="2">
    <citation type="submission" date="2016-12" db="EMBL/GenBank/DDBJ databases">
        <title>Draft Genome Sequence of Cystobacter ferrugineus Strain Cbfe23.</title>
        <authorList>
            <person name="Akbar S."/>
            <person name="Dowd S.E."/>
            <person name="Stevens D.C."/>
        </authorList>
    </citation>
    <scope>NUCLEOTIDE SEQUENCE [LARGE SCALE GENOMIC DNA]</scope>
    <source>
        <strain evidence="3 4">Cbfe23</strain>
    </source>
</reference>
<dbReference type="RefSeq" id="WP_071903696.1">
    <property type="nucleotide sequence ID" value="NZ_MPIN01000015.1"/>
</dbReference>
<accession>A0A1L9AYM8</accession>
<dbReference type="InterPro" id="IPR023459">
    <property type="entry name" value="Tscrpt_elong_fac_GreA/B_fam"/>
</dbReference>
<keyword evidence="3" id="KW-0648">Protein biosynthesis</keyword>
<dbReference type="Pfam" id="PF01272">
    <property type="entry name" value="GreA_GreB"/>
    <property type="match status" value="1"/>
</dbReference>
<dbReference type="InterPro" id="IPR029462">
    <property type="entry name" value="Rnk_N"/>
</dbReference>
<evidence type="ECO:0000259" key="1">
    <source>
        <dbReference type="Pfam" id="PF01272"/>
    </source>
</evidence>
<dbReference type="STRING" id="83449.BON30_39300"/>
<comment type="caution">
    <text evidence="3">The sequence shown here is derived from an EMBL/GenBank/DDBJ whole genome shotgun (WGS) entry which is preliminary data.</text>
</comment>
<gene>
    <name evidence="3" type="ORF">BON30_39300</name>
</gene>
<evidence type="ECO:0000259" key="2">
    <source>
        <dbReference type="Pfam" id="PF14760"/>
    </source>
</evidence>
<dbReference type="InterPro" id="IPR001437">
    <property type="entry name" value="Tscrpt_elong_fac_GreA/B_C"/>
</dbReference>
<dbReference type="EMBL" id="MPIN01000015">
    <property type="protein sequence ID" value="OJH35119.1"/>
    <property type="molecule type" value="Genomic_DNA"/>
</dbReference>
<dbReference type="SUPFAM" id="SSF54534">
    <property type="entry name" value="FKBP-like"/>
    <property type="match status" value="1"/>
</dbReference>
<keyword evidence="4" id="KW-1185">Reference proteome</keyword>
<reference evidence="4" key="1">
    <citation type="submission" date="2016-11" db="EMBL/GenBank/DDBJ databases">
        <authorList>
            <person name="Shukria A."/>
            <person name="Stevens D.C."/>
        </authorList>
    </citation>
    <scope>NUCLEOTIDE SEQUENCE [LARGE SCALE GENOMIC DNA]</scope>
    <source>
        <strain evidence="4">Cbfe23</strain>
    </source>
</reference>
<dbReference type="GO" id="GO:0003746">
    <property type="term" value="F:translation elongation factor activity"/>
    <property type="evidence" value="ECO:0007669"/>
    <property type="project" value="UniProtKB-KW"/>
</dbReference>
<dbReference type="Proteomes" id="UP000182229">
    <property type="component" value="Unassembled WGS sequence"/>
</dbReference>
<dbReference type="Pfam" id="PF14760">
    <property type="entry name" value="Rnk_N"/>
    <property type="match status" value="1"/>
</dbReference>
<name>A0A1L9AYM8_9BACT</name>
<dbReference type="GO" id="GO:0032784">
    <property type="term" value="P:regulation of DNA-templated transcription elongation"/>
    <property type="evidence" value="ECO:0007669"/>
    <property type="project" value="InterPro"/>
</dbReference>
<dbReference type="GO" id="GO:0003677">
    <property type="term" value="F:DNA binding"/>
    <property type="evidence" value="ECO:0007669"/>
    <property type="project" value="InterPro"/>
</dbReference>
<evidence type="ECO:0000313" key="3">
    <source>
        <dbReference type="EMBL" id="OJH35119.1"/>
    </source>
</evidence>
<organism evidence="3 4">
    <name type="scientific">Cystobacter ferrugineus</name>
    <dbReference type="NCBI Taxonomy" id="83449"/>
    <lineage>
        <taxon>Bacteria</taxon>
        <taxon>Pseudomonadati</taxon>
        <taxon>Myxococcota</taxon>
        <taxon>Myxococcia</taxon>
        <taxon>Myxococcales</taxon>
        <taxon>Cystobacterineae</taxon>
        <taxon>Archangiaceae</taxon>
        <taxon>Cystobacter</taxon>
    </lineage>
</organism>
<dbReference type="PANTHER" id="PTHR30437:SF5">
    <property type="entry name" value="REGULATOR OF NUCLEOSIDE DIPHOSPHATE KINASE"/>
    <property type="match status" value="1"/>
</dbReference>
<sequence length="135" mass="15003">MTRNPRILISRSDFDSLQRLLDQRGDGRDALLIERLDQELDRAEVVEQVPPGVVAMNSTAVFEEEETGTRRQLKLCYPREARAEAGCISVLAPIGSALLGLSEGQSIEWEVPGGRRRLRIVAVLEQPWAPEQPAA</sequence>
<dbReference type="Gene3D" id="3.10.50.30">
    <property type="entry name" value="Transcription elongation factor, GreA/GreB, C-terminal domain"/>
    <property type="match status" value="1"/>
</dbReference>
<dbReference type="NCBIfam" id="NF004396">
    <property type="entry name" value="PRK05753.1"/>
    <property type="match status" value="1"/>
</dbReference>
<evidence type="ECO:0000313" key="4">
    <source>
        <dbReference type="Proteomes" id="UP000182229"/>
    </source>
</evidence>
<protein>
    <submittedName>
        <fullName evidence="3">Transcription elongation factor GreAB</fullName>
    </submittedName>
</protein>
<proteinExistence type="predicted"/>
<dbReference type="PANTHER" id="PTHR30437">
    <property type="entry name" value="TRANSCRIPTION ELONGATION FACTOR GREA"/>
    <property type="match status" value="1"/>
</dbReference>
<dbReference type="OrthoDB" id="192847at2"/>
<keyword evidence="3" id="KW-0251">Elongation factor</keyword>
<feature type="domain" description="Transcription elongation factor GreA/GreB C-terminal" evidence="1">
    <location>
        <begin position="51"/>
        <end position="123"/>
    </location>
</feature>
<dbReference type="GO" id="GO:0006354">
    <property type="term" value="P:DNA-templated transcription elongation"/>
    <property type="evidence" value="ECO:0007669"/>
    <property type="project" value="TreeGrafter"/>
</dbReference>